<dbReference type="EMBL" id="MQUC01000003">
    <property type="protein sequence ID" value="PRP67729.1"/>
    <property type="molecule type" value="Genomic_DNA"/>
</dbReference>
<feature type="transmembrane region" description="Helical" evidence="1">
    <location>
        <begin position="42"/>
        <end position="58"/>
    </location>
</feature>
<keyword evidence="1" id="KW-0472">Membrane</keyword>
<proteinExistence type="predicted"/>
<keyword evidence="1" id="KW-1133">Transmembrane helix</keyword>
<evidence type="ECO:0000313" key="3">
    <source>
        <dbReference type="Proteomes" id="UP000239532"/>
    </source>
</evidence>
<evidence type="ECO:0000256" key="1">
    <source>
        <dbReference type="SAM" id="Phobius"/>
    </source>
</evidence>
<protein>
    <submittedName>
        <fullName evidence="2">Uncharacterized protein</fullName>
    </submittedName>
</protein>
<reference evidence="2 3" key="1">
    <citation type="submission" date="2016-11" db="EMBL/GenBank/DDBJ databases">
        <title>Trade-off between light-utilization and light-protection in marine flavobacteria.</title>
        <authorList>
            <person name="Kumagai Y."/>
        </authorList>
    </citation>
    <scope>NUCLEOTIDE SEQUENCE [LARGE SCALE GENOMIC DNA]</scope>
    <source>
        <strain evidence="2 3">JCM 17109</strain>
    </source>
</reference>
<comment type="caution">
    <text evidence="2">The sequence shown here is derived from an EMBL/GenBank/DDBJ whole genome shotgun (WGS) entry which is preliminary data.</text>
</comment>
<name>A0A2S9WW75_9FLAO</name>
<accession>A0A2S9WW75</accession>
<keyword evidence="3" id="KW-1185">Reference proteome</keyword>
<sequence length="67" mass="7356">MLIQFYILVTAILLQGSADSPPVPKNLAPPVGDPVPIDESILVLVLVAICIGIWHLYSSRVKDFKRN</sequence>
<gene>
    <name evidence="2" type="ORF">BST86_11810</name>
</gene>
<dbReference type="AlphaFoldDB" id="A0A2S9WW75"/>
<dbReference type="Proteomes" id="UP000239532">
    <property type="component" value="Unassembled WGS sequence"/>
</dbReference>
<organism evidence="2 3">
    <name type="scientific">Nonlabens agnitus</name>
    <dbReference type="NCBI Taxonomy" id="870484"/>
    <lineage>
        <taxon>Bacteria</taxon>
        <taxon>Pseudomonadati</taxon>
        <taxon>Bacteroidota</taxon>
        <taxon>Flavobacteriia</taxon>
        <taxon>Flavobacteriales</taxon>
        <taxon>Flavobacteriaceae</taxon>
        <taxon>Nonlabens</taxon>
    </lineage>
</organism>
<keyword evidence="1" id="KW-0812">Transmembrane</keyword>
<evidence type="ECO:0000313" key="2">
    <source>
        <dbReference type="EMBL" id="PRP67729.1"/>
    </source>
</evidence>